<dbReference type="InterPro" id="IPR050121">
    <property type="entry name" value="Cytochrome_P450_monoxygenase"/>
</dbReference>
<protein>
    <submittedName>
        <fullName evidence="8">Cytochrome P450</fullName>
    </submittedName>
</protein>
<dbReference type="GO" id="GO:0016705">
    <property type="term" value="F:oxidoreductase activity, acting on paired donors, with incorporation or reduction of molecular oxygen"/>
    <property type="evidence" value="ECO:0007669"/>
    <property type="project" value="InterPro"/>
</dbReference>
<dbReference type="PROSITE" id="PS00086">
    <property type="entry name" value="CYTOCHROME_P450"/>
    <property type="match status" value="1"/>
</dbReference>
<dbReference type="PANTHER" id="PTHR24305:SF166">
    <property type="entry name" value="CYTOCHROME P450 12A4, MITOCHONDRIAL-RELATED"/>
    <property type="match status" value="1"/>
</dbReference>
<feature type="binding site" description="axial binding residue" evidence="6">
    <location>
        <position position="500"/>
    </location>
    <ligand>
        <name>heme</name>
        <dbReference type="ChEBI" id="CHEBI:30413"/>
    </ligand>
    <ligandPart>
        <name>Fe</name>
        <dbReference type="ChEBI" id="CHEBI:18248"/>
    </ligandPart>
</feature>
<evidence type="ECO:0000256" key="6">
    <source>
        <dbReference type="PIRSR" id="PIRSR602401-1"/>
    </source>
</evidence>
<dbReference type="PANTHER" id="PTHR24305">
    <property type="entry name" value="CYTOCHROME P450"/>
    <property type="match status" value="1"/>
</dbReference>
<accession>A0A9P8UA25</accession>
<dbReference type="OrthoDB" id="1470350at2759"/>
<dbReference type="GO" id="GO:0004497">
    <property type="term" value="F:monooxygenase activity"/>
    <property type="evidence" value="ECO:0007669"/>
    <property type="project" value="UniProtKB-KW"/>
</dbReference>
<proteinExistence type="inferred from homology"/>
<name>A0A9P8UA25_9PEZI</name>
<evidence type="ECO:0000256" key="2">
    <source>
        <dbReference type="ARBA" id="ARBA00010617"/>
    </source>
</evidence>
<dbReference type="InterPro" id="IPR036396">
    <property type="entry name" value="Cyt_P450_sf"/>
</dbReference>
<evidence type="ECO:0000256" key="4">
    <source>
        <dbReference type="ARBA" id="ARBA00022723"/>
    </source>
</evidence>
<dbReference type="PRINTS" id="PR00385">
    <property type="entry name" value="P450"/>
</dbReference>
<keyword evidence="9" id="KW-1185">Reference proteome</keyword>
<dbReference type="InterPro" id="IPR002401">
    <property type="entry name" value="Cyt_P450_E_grp-I"/>
</dbReference>
<keyword evidence="5 6" id="KW-0408">Iron</keyword>
<dbReference type="PRINTS" id="PR00463">
    <property type="entry name" value="EP450I"/>
</dbReference>
<dbReference type="GO" id="GO:0020037">
    <property type="term" value="F:heme binding"/>
    <property type="evidence" value="ECO:0007669"/>
    <property type="project" value="InterPro"/>
</dbReference>
<reference evidence="8" key="1">
    <citation type="journal article" date="2021" name="Nat. Commun.">
        <title>Genetic determinants of endophytism in the Arabidopsis root mycobiome.</title>
        <authorList>
            <person name="Mesny F."/>
            <person name="Miyauchi S."/>
            <person name="Thiergart T."/>
            <person name="Pickel B."/>
            <person name="Atanasova L."/>
            <person name="Karlsson M."/>
            <person name="Huettel B."/>
            <person name="Barry K.W."/>
            <person name="Haridas S."/>
            <person name="Chen C."/>
            <person name="Bauer D."/>
            <person name="Andreopoulos W."/>
            <person name="Pangilinan J."/>
            <person name="LaButti K."/>
            <person name="Riley R."/>
            <person name="Lipzen A."/>
            <person name="Clum A."/>
            <person name="Drula E."/>
            <person name="Henrissat B."/>
            <person name="Kohler A."/>
            <person name="Grigoriev I.V."/>
            <person name="Martin F.M."/>
            <person name="Hacquard S."/>
        </authorList>
    </citation>
    <scope>NUCLEOTIDE SEQUENCE</scope>
    <source>
        <strain evidence="8">MPI-SDFR-AT-0073</strain>
    </source>
</reference>
<dbReference type="AlphaFoldDB" id="A0A9P8UA25"/>
<organism evidence="8 9">
    <name type="scientific">Truncatella angustata</name>
    <dbReference type="NCBI Taxonomy" id="152316"/>
    <lineage>
        <taxon>Eukaryota</taxon>
        <taxon>Fungi</taxon>
        <taxon>Dikarya</taxon>
        <taxon>Ascomycota</taxon>
        <taxon>Pezizomycotina</taxon>
        <taxon>Sordariomycetes</taxon>
        <taxon>Xylariomycetidae</taxon>
        <taxon>Amphisphaeriales</taxon>
        <taxon>Sporocadaceae</taxon>
        <taxon>Truncatella</taxon>
    </lineage>
</organism>
<dbReference type="SUPFAM" id="SSF48264">
    <property type="entry name" value="Cytochrome P450"/>
    <property type="match status" value="1"/>
</dbReference>
<dbReference type="InterPro" id="IPR017972">
    <property type="entry name" value="Cyt_P450_CS"/>
</dbReference>
<evidence type="ECO:0000313" key="8">
    <source>
        <dbReference type="EMBL" id="KAH6646939.1"/>
    </source>
</evidence>
<sequence>MDLLICAVLAILELLVYNGSRQQVDSPSAETVSFRVAQLWPLVLVQYLAFKYYRIFIYPHHISPLRHLPGPQNNHFFLGQTIHLLRADTPTTLYIEWMKQYPDAPFIRYLSFANTEVLVPNSINSHKEVLQAQCYSLSKAKFFLRIVKEVAGHGLILMEGDEHKAHRRMLGNSFQLKNIRKLEPIFQDKAKDICRFFEKNIAKNDGRTGTFDCTDTFSKAILDIMGSAILGVDLDYVKPDEARNKTTNGAFSHGCTFHEAYDVFFAPGPIGKLLLFFNGFIPTRWLPLKANQEFLFAMSWLNDALTNIIRDRYRDVSTAMAAGNYEHKDSRDLVTFIVEESMPGGSAQGIGEKEFLGHLLEFMAAGHDTSANMLSWSCLIMATNHDIQDKLREEIRGLPINSTFAEIDKLPYLENFVKESLRVYSPATTYHREADVDLTIEGIRIPKGTLVDLCPSVTLLNPTIWGPDAEYVVPERWSRLTDKQTSPYAFNAFSNGPRICIGRQFALFEIKTILVEIIRNFRFLAVEKPFKVENPGFTLRPAGLEVKVERNH</sequence>
<evidence type="ECO:0000256" key="1">
    <source>
        <dbReference type="ARBA" id="ARBA00001971"/>
    </source>
</evidence>
<dbReference type="RefSeq" id="XP_045953453.1">
    <property type="nucleotide sequence ID" value="XM_046103895.1"/>
</dbReference>
<dbReference type="GeneID" id="70132786"/>
<gene>
    <name evidence="8" type="ORF">BKA67DRAFT_581031</name>
</gene>
<dbReference type="Proteomes" id="UP000758603">
    <property type="component" value="Unassembled WGS sequence"/>
</dbReference>
<comment type="similarity">
    <text evidence="2 7">Belongs to the cytochrome P450 family.</text>
</comment>
<keyword evidence="3 6" id="KW-0349">Heme</keyword>
<dbReference type="Gene3D" id="1.10.630.10">
    <property type="entry name" value="Cytochrome P450"/>
    <property type="match status" value="1"/>
</dbReference>
<evidence type="ECO:0000256" key="3">
    <source>
        <dbReference type="ARBA" id="ARBA00022617"/>
    </source>
</evidence>
<keyword evidence="4 6" id="KW-0479">Metal-binding</keyword>
<comment type="caution">
    <text evidence="8">The sequence shown here is derived from an EMBL/GenBank/DDBJ whole genome shotgun (WGS) entry which is preliminary data.</text>
</comment>
<evidence type="ECO:0000256" key="5">
    <source>
        <dbReference type="ARBA" id="ARBA00023004"/>
    </source>
</evidence>
<evidence type="ECO:0000313" key="9">
    <source>
        <dbReference type="Proteomes" id="UP000758603"/>
    </source>
</evidence>
<evidence type="ECO:0000256" key="7">
    <source>
        <dbReference type="RuleBase" id="RU000461"/>
    </source>
</evidence>
<dbReference type="Pfam" id="PF00067">
    <property type="entry name" value="p450"/>
    <property type="match status" value="1"/>
</dbReference>
<dbReference type="EMBL" id="JAGPXC010000009">
    <property type="protein sequence ID" value="KAH6646939.1"/>
    <property type="molecule type" value="Genomic_DNA"/>
</dbReference>
<dbReference type="GO" id="GO:0005506">
    <property type="term" value="F:iron ion binding"/>
    <property type="evidence" value="ECO:0007669"/>
    <property type="project" value="InterPro"/>
</dbReference>
<keyword evidence="7" id="KW-0503">Monooxygenase</keyword>
<dbReference type="InterPro" id="IPR001128">
    <property type="entry name" value="Cyt_P450"/>
</dbReference>
<comment type="cofactor">
    <cofactor evidence="1 6">
        <name>heme</name>
        <dbReference type="ChEBI" id="CHEBI:30413"/>
    </cofactor>
</comment>
<keyword evidence="7" id="KW-0560">Oxidoreductase</keyword>